<proteinExistence type="predicted"/>
<organism evidence="2 3">
    <name type="scientific">Eiseniibacteriota bacterium</name>
    <dbReference type="NCBI Taxonomy" id="2212470"/>
    <lineage>
        <taxon>Bacteria</taxon>
        <taxon>Candidatus Eiseniibacteriota</taxon>
    </lineage>
</organism>
<protein>
    <submittedName>
        <fullName evidence="2">Uncharacterized protein</fullName>
    </submittedName>
</protein>
<feature type="chain" id="PRO_5021844342" evidence="1">
    <location>
        <begin position="20"/>
        <end position="132"/>
    </location>
</feature>
<feature type="signal peptide" evidence="1">
    <location>
        <begin position="1"/>
        <end position="19"/>
    </location>
</feature>
<evidence type="ECO:0000256" key="1">
    <source>
        <dbReference type="SAM" id="SignalP"/>
    </source>
</evidence>
<sequence>MRLAVVAAFLALTPSVAVADSPPVGHDTVLPVTFYLEIEGDGVKEATFVQPRADGMVALTAPDGTVEYVPTYRVRRVADREGTDLTIRVRRREWLGTPPPKLGKETARTIWKSFRLRAGPKSACGSYLITDF</sequence>
<name>A0A538TKG9_UNCEI</name>
<evidence type="ECO:0000313" key="2">
    <source>
        <dbReference type="EMBL" id="TMQ64111.1"/>
    </source>
</evidence>
<dbReference type="AlphaFoldDB" id="A0A538TKG9"/>
<dbReference type="Proteomes" id="UP000317366">
    <property type="component" value="Unassembled WGS sequence"/>
</dbReference>
<gene>
    <name evidence="2" type="ORF">E6K77_04240</name>
</gene>
<feature type="non-terminal residue" evidence="2">
    <location>
        <position position="132"/>
    </location>
</feature>
<dbReference type="EMBL" id="VBOX01000046">
    <property type="protein sequence ID" value="TMQ64111.1"/>
    <property type="molecule type" value="Genomic_DNA"/>
</dbReference>
<accession>A0A538TKG9</accession>
<reference evidence="2 3" key="1">
    <citation type="journal article" date="2019" name="Nat. Microbiol.">
        <title>Mediterranean grassland soil C-N compound turnover is dependent on rainfall and depth, and is mediated by genomically divergent microorganisms.</title>
        <authorList>
            <person name="Diamond S."/>
            <person name="Andeer P.F."/>
            <person name="Li Z."/>
            <person name="Crits-Christoph A."/>
            <person name="Burstein D."/>
            <person name="Anantharaman K."/>
            <person name="Lane K.R."/>
            <person name="Thomas B.C."/>
            <person name="Pan C."/>
            <person name="Northen T.R."/>
            <person name="Banfield J.F."/>
        </authorList>
    </citation>
    <scope>NUCLEOTIDE SEQUENCE [LARGE SCALE GENOMIC DNA]</scope>
    <source>
        <strain evidence="2">WS_7</strain>
    </source>
</reference>
<comment type="caution">
    <text evidence="2">The sequence shown here is derived from an EMBL/GenBank/DDBJ whole genome shotgun (WGS) entry which is preliminary data.</text>
</comment>
<evidence type="ECO:0000313" key="3">
    <source>
        <dbReference type="Proteomes" id="UP000317366"/>
    </source>
</evidence>
<keyword evidence="1" id="KW-0732">Signal</keyword>